<dbReference type="OrthoDB" id="1908649at2759"/>
<evidence type="ECO:0000313" key="2">
    <source>
        <dbReference type="Proteomes" id="UP000504603"/>
    </source>
</evidence>
<dbReference type="RefSeq" id="XP_022153700.1">
    <property type="nucleotide sequence ID" value="XM_022298008.1"/>
</dbReference>
<keyword evidence="1" id="KW-0472">Membrane</keyword>
<keyword evidence="1" id="KW-0812">Transmembrane</keyword>
<sequence>MENLQFLGICGILQETFKLIHKGRRIFTQITLAFILPHSLSVFAHIQLSIFFAPKFHKLSDVVSSKSICYALFNFVIFIVSTVFLLLSTSAVAYTVASIHTARDVAFEHVIAVVPKLWRRLLPTFKCVLTYFFAFNLGAFFTLFLRILIAVFVNGPNAFADDDEDPADIGTLLFYYIVFYCVGLTKFWELSSVVSVLEDVCGSEEAMARSSALLKGNMRMAAVLMGLLCAPFAVVQILFCYLVAAVGVAGKGILGIVWVLSILVFVLVKLVVDTLLYFVCKSYHHESIDKLALSCHLQGCVPAC</sequence>
<keyword evidence="1" id="KW-1133">Transmembrane helix</keyword>
<keyword evidence="2" id="KW-1185">Reference proteome</keyword>
<protein>
    <submittedName>
        <fullName evidence="3">Uncharacterized protein LOC111021152</fullName>
    </submittedName>
</protein>
<feature type="transmembrane region" description="Helical" evidence="1">
    <location>
        <begin position="173"/>
        <end position="197"/>
    </location>
</feature>
<proteinExistence type="predicted"/>
<gene>
    <name evidence="3" type="primary">LOC111021152</name>
</gene>
<evidence type="ECO:0000256" key="1">
    <source>
        <dbReference type="SAM" id="Phobius"/>
    </source>
</evidence>
<organism evidence="2 3">
    <name type="scientific">Momordica charantia</name>
    <name type="common">Bitter gourd</name>
    <name type="synonym">Balsam pear</name>
    <dbReference type="NCBI Taxonomy" id="3673"/>
    <lineage>
        <taxon>Eukaryota</taxon>
        <taxon>Viridiplantae</taxon>
        <taxon>Streptophyta</taxon>
        <taxon>Embryophyta</taxon>
        <taxon>Tracheophyta</taxon>
        <taxon>Spermatophyta</taxon>
        <taxon>Magnoliopsida</taxon>
        <taxon>eudicotyledons</taxon>
        <taxon>Gunneridae</taxon>
        <taxon>Pentapetalae</taxon>
        <taxon>rosids</taxon>
        <taxon>fabids</taxon>
        <taxon>Cucurbitales</taxon>
        <taxon>Cucurbitaceae</taxon>
        <taxon>Momordiceae</taxon>
        <taxon>Momordica</taxon>
    </lineage>
</organism>
<feature type="transmembrane region" description="Helical" evidence="1">
    <location>
        <begin position="72"/>
        <end position="97"/>
    </location>
</feature>
<accession>A0A6J1DHJ9</accession>
<dbReference type="PANTHER" id="PTHR33133">
    <property type="entry name" value="OS08G0107100 PROTEIN-RELATED"/>
    <property type="match status" value="1"/>
</dbReference>
<dbReference type="GeneID" id="111021152"/>
<reference evidence="3" key="1">
    <citation type="submission" date="2025-08" db="UniProtKB">
        <authorList>
            <consortium name="RefSeq"/>
        </authorList>
    </citation>
    <scope>IDENTIFICATION</scope>
    <source>
        <strain evidence="3">OHB3-1</strain>
    </source>
</reference>
<feature type="transmembrane region" description="Helical" evidence="1">
    <location>
        <begin position="256"/>
        <end position="280"/>
    </location>
</feature>
<name>A0A6J1DHJ9_MOMCH</name>
<dbReference type="AlphaFoldDB" id="A0A6J1DHJ9"/>
<feature type="transmembrane region" description="Helical" evidence="1">
    <location>
        <begin position="128"/>
        <end position="153"/>
    </location>
</feature>
<dbReference type="Proteomes" id="UP000504603">
    <property type="component" value="Unplaced"/>
</dbReference>
<feature type="transmembrane region" description="Helical" evidence="1">
    <location>
        <begin position="218"/>
        <end position="244"/>
    </location>
</feature>
<feature type="transmembrane region" description="Helical" evidence="1">
    <location>
        <begin position="26"/>
        <end position="52"/>
    </location>
</feature>
<dbReference type="PANTHER" id="PTHR33133:SF51">
    <property type="entry name" value="THH1_TOM1_TOM3 DOMAIN-CONTAINING PROTEIN"/>
    <property type="match status" value="1"/>
</dbReference>
<dbReference type="KEGG" id="mcha:111021152"/>
<evidence type="ECO:0000313" key="3">
    <source>
        <dbReference type="RefSeq" id="XP_022153700.1"/>
    </source>
</evidence>